<dbReference type="Pfam" id="PF02801">
    <property type="entry name" value="Ketoacyl-synt_C"/>
    <property type="match status" value="1"/>
</dbReference>
<evidence type="ECO:0000256" key="6">
    <source>
        <dbReference type="ARBA" id="ARBA00022679"/>
    </source>
</evidence>
<dbReference type="GO" id="GO:0006633">
    <property type="term" value="P:fatty acid biosynthetic process"/>
    <property type="evidence" value="ECO:0007669"/>
    <property type="project" value="InterPro"/>
</dbReference>
<evidence type="ECO:0000313" key="16">
    <source>
        <dbReference type="Proteomes" id="UP000027601"/>
    </source>
</evidence>
<evidence type="ECO:0000256" key="5">
    <source>
        <dbReference type="ARBA" id="ARBA00022519"/>
    </source>
</evidence>
<dbReference type="PROSITE" id="PS00606">
    <property type="entry name" value="KS3_1"/>
    <property type="match status" value="1"/>
</dbReference>
<accession>A0A069DC22</accession>
<reference evidence="15 16" key="1">
    <citation type="journal article" date="2015" name="Microbes Environ.">
        <title>Distribution and evolution of nitrogen fixation genes in the phylum bacteroidetes.</title>
        <authorList>
            <person name="Inoue J."/>
            <person name="Oshima K."/>
            <person name="Suda W."/>
            <person name="Sakamoto M."/>
            <person name="Iino T."/>
            <person name="Noda S."/>
            <person name="Hongoh Y."/>
            <person name="Hattori M."/>
            <person name="Ohkuma M."/>
        </authorList>
    </citation>
    <scope>NUCLEOTIDE SEQUENCE [LARGE SCALE GENOMIC DNA]</scope>
    <source>
        <strain evidence="15 16">JCM 15093</strain>
    </source>
</reference>
<proteinExistence type="inferred from homology"/>
<dbReference type="GO" id="GO:0004315">
    <property type="term" value="F:3-oxoacyl-[acyl-carrier-protein] synthase activity"/>
    <property type="evidence" value="ECO:0007669"/>
    <property type="project" value="InterPro"/>
</dbReference>
<sequence length="403" mass="44584">MDIRVVITGMGSVSSLGNTIEEMLYSLNNRIDKYERIPDDRFLTDHKLYRNNRGFIMDQELYSSAKKDEPSTMYSIACKCINEALSNALLNTEMLKKYQTGLCLGTSVGASYIMMDRIKDQINLNKENYEFGRYTTPIMIGKIARKFRLNGTVSTISTACASGTNSIGRGFDLIKNGKEDIMICGGIDIFTELTYSGFNSLMAISRDRCKPLANERDGMSLGDACSMLILESYESAKERGAKIYGEIKGYYTLNEAYHPTAPHPEGIYAYKCMKNALTASQMDIDDISYINSHGTGTEKNDLSEIKGIELLLKNKQAKTYVNSTKGLTGHALGAAGSIEAIICLLSMQNSTIFANGKEYHYPPSEKIEFVNNNKKNVLINAIISNSFGFGGNMASIIISNINN</sequence>
<gene>
    <name evidence="15" type="ORF">JCM15093_3150</name>
</gene>
<evidence type="ECO:0000256" key="4">
    <source>
        <dbReference type="ARBA" id="ARBA00022475"/>
    </source>
</evidence>
<keyword evidence="16" id="KW-1185">Reference proteome</keyword>
<keyword evidence="8" id="KW-1133">Transmembrane helix</keyword>
<name>A0A069DC22_9BACE</name>
<evidence type="ECO:0000313" key="15">
    <source>
        <dbReference type="EMBL" id="GAK37864.1"/>
    </source>
</evidence>
<dbReference type="InterPro" id="IPR020841">
    <property type="entry name" value="PKS_Beta-ketoAc_synthase_dom"/>
</dbReference>
<evidence type="ECO:0000256" key="10">
    <source>
        <dbReference type="ARBA" id="ARBA00037576"/>
    </source>
</evidence>
<dbReference type="PANTHER" id="PTHR11712:SF352">
    <property type="entry name" value="3-OXOACYL-[ACYL-CARRIER-PROTEIN] SYNTHASE"/>
    <property type="match status" value="1"/>
</dbReference>
<comment type="similarity">
    <text evidence="2 13">Belongs to the thiolase-like superfamily. Beta-ketoacyl-ACP synthases family.</text>
</comment>
<dbReference type="STRING" id="1121097.GCA_000428125_02850"/>
<keyword evidence="5" id="KW-0997">Cell inner membrane</keyword>
<dbReference type="SUPFAM" id="SSF53901">
    <property type="entry name" value="Thiolase-like"/>
    <property type="match status" value="2"/>
</dbReference>
<keyword evidence="3" id="KW-0536">Nodulation</keyword>
<dbReference type="eggNOG" id="COG0304">
    <property type="taxonomic scope" value="Bacteria"/>
</dbReference>
<dbReference type="InterPro" id="IPR016039">
    <property type="entry name" value="Thiolase-like"/>
</dbReference>
<dbReference type="Proteomes" id="UP000027601">
    <property type="component" value="Unassembled WGS sequence"/>
</dbReference>
<evidence type="ECO:0000256" key="7">
    <source>
        <dbReference type="ARBA" id="ARBA00022692"/>
    </source>
</evidence>
<evidence type="ECO:0000256" key="3">
    <source>
        <dbReference type="ARBA" id="ARBA00022458"/>
    </source>
</evidence>
<dbReference type="GO" id="GO:0005886">
    <property type="term" value="C:plasma membrane"/>
    <property type="evidence" value="ECO:0007669"/>
    <property type="project" value="UniProtKB-SubCell"/>
</dbReference>
<dbReference type="PANTHER" id="PTHR11712">
    <property type="entry name" value="POLYKETIDE SYNTHASE-RELATED"/>
    <property type="match status" value="1"/>
</dbReference>
<dbReference type="InterPro" id="IPR018201">
    <property type="entry name" value="Ketoacyl_synth_AS"/>
</dbReference>
<dbReference type="CDD" id="cd00834">
    <property type="entry name" value="KAS_I_II"/>
    <property type="match status" value="1"/>
</dbReference>
<evidence type="ECO:0000256" key="13">
    <source>
        <dbReference type="RuleBase" id="RU003694"/>
    </source>
</evidence>
<protein>
    <recommendedName>
        <fullName evidence="11">Nodulation protein E</fullName>
    </recommendedName>
    <alternativeName>
        <fullName evidence="12">Host-specificity of nodulation protein B</fullName>
    </alternativeName>
</protein>
<dbReference type="EMBL" id="BAJS01000030">
    <property type="protein sequence ID" value="GAK37864.1"/>
    <property type="molecule type" value="Genomic_DNA"/>
</dbReference>
<dbReference type="InterPro" id="IPR000794">
    <property type="entry name" value="Beta-ketoacyl_synthase"/>
</dbReference>
<evidence type="ECO:0000259" key="14">
    <source>
        <dbReference type="PROSITE" id="PS52004"/>
    </source>
</evidence>
<feature type="domain" description="Ketosynthase family 3 (KS3)" evidence="14">
    <location>
        <begin position="2"/>
        <end position="400"/>
    </location>
</feature>
<dbReference type="Gene3D" id="3.40.47.10">
    <property type="match status" value="1"/>
</dbReference>
<dbReference type="InterPro" id="IPR014031">
    <property type="entry name" value="Ketoacyl_synth_C"/>
</dbReference>
<keyword evidence="4" id="KW-1003">Cell membrane</keyword>
<dbReference type="PROSITE" id="PS52004">
    <property type="entry name" value="KS3_2"/>
    <property type="match status" value="1"/>
</dbReference>
<dbReference type="InterPro" id="IPR014030">
    <property type="entry name" value="Ketoacyl_synth_N"/>
</dbReference>
<evidence type="ECO:0000256" key="8">
    <source>
        <dbReference type="ARBA" id="ARBA00022989"/>
    </source>
</evidence>
<comment type="subcellular location">
    <subcellularLocation>
        <location evidence="1">Cell inner membrane</location>
    </subcellularLocation>
</comment>
<dbReference type="OrthoDB" id="9808669at2"/>
<dbReference type="RefSeq" id="WP_024997438.1">
    <property type="nucleotide sequence ID" value="NZ_ATZI01000018.1"/>
</dbReference>
<evidence type="ECO:0000256" key="11">
    <source>
        <dbReference type="ARBA" id="ARBA00039445"/>
    </source>
</evidence>
<dbReference type="Pfam" id="PF00109">
    <property type="entry name" value="ketoacyl-synt"/>
    <property type="match status" value="1"/>
</dbReference>
<comment type="caution">
    <text evidence="15">The sequence shown here is derived from an EMBL/GenBank/DDBJ whole genome shotgun (WGS) entry which is preliminary data.</text>
</comment>
<evidence type="ECO:0000256" key="12">
    <source>
        <dbReference type="ARBA" id="ARBA00041756"/>
    </source>
</evidence>
<keyword evidence="6 13" id="KW-0808">Transferase</keyword>
<evidence type="ECO:0000256" key="2">
    <source>
        <dbReference type="ARBA" id="ARBA00008467"/>
    </source>
</evidence>
<evidence type="ECO:0000256" key="9">
    <source>
        <dbReference type="ARBA" id="ARBA00023136"/>
    </source>
</evidence>
<evidence type="ECO:0000256" key="1">
    <source>
        <dbReference type="ARBA" id="ARBA00004533"/>
    </source>
</evidence>
<organism evidence="15 16">
    <name type="scientific">Bacteroides graminisolvens DSM 19988 = JCM 15093</name>
    <dbReference type="NCBI Taxonomy" id="1121097"/>
    <lineage>
        <taxon>Bacteria</taxon>
        <taxon>Pseudomonadati</taxon>
        <taxon>Bacteroidota</taxon>
        <taxon>Bacteroidia</taxon>
        <taxon>Bacteroidales</taxon>
        <taxon>Bacteroidaceae</taxon>
        <taxon>Bacteroides</taxon>
    </lineage>
</organism>
<keyword evidence="7" id="KW-0812">Transmembrane</keyword>
<comment type="function">
    <text evidence="10">Proposed to synthesize NOD factor fatty acyl chain. Involved in the synthesis of a highly unsaturated fatty acid moiety, which forms part of a lipo-oligosaccharide that is responsible for host specificity.</text>
</comment>
<keyword evidence="9" id="KW-0472">Membrane</keyword>
<dbReference type="AlphaFoldDB" id="A0A069DC22"/>
<dbReference type="SMART" id="SM00825">
    <property type="entry name" value="PKS_KS"/>
    <property type="match status" value="1"/>
</dbReference>